<dbReference type="PANTHER" id="PTHR36508:SF1">
    <property type="entry name" value="PROTEIN SLYX"/>
    <property type="match status" value="1"/>
</dbReference>
<feature type="compositionally biased region" description="Basic and acidic residues" evidence="1">
    <location>
        <begin position="63"/>
        <end position="72"/>
    </location>
</feature>
<dbReference type="Pfam" id="PF04102">
    <property type="entry name" value="SlyX"/>
    <property type="match status" value="1"/>
</dbReference>
<protein>
    <submittedName>
        <fullName evidence="2">SlyX protein</fullName>
    </submittedName>
</protein>
<dbReference type="Proteomes" id="UP000293433">
    <property type="component" value="Unassembled WGS sequence"/>
</dbReference>
<dbReference type="AlphaFoldDB" id="A0A4Q7LK38"/>
<feature type="region of interest" description="Disordered" evidence="1">
    <location>
        <begin position="49"/>
        <end position="72"/>
    </location>
</feature>
<accession>A0A4Q7LK38</accession>
<sequence>MTPEQIDQRLTDLEVKLSYTEDLVEHLNTVVIGQARQIDLLVRELTRLRQQADDQTSAPGTRSLRDELPPHY</sequence>
<proteinExistence type="predicted"/>
<name>A0A4Q7LK38_9BURK</name>
<evidence type="ECO:0000313" key="3">
    <source>
        <dbReference type="Proteomes" id="UP000293433"/>
    </source>
</evidence>
<keyword evidence="3" id="KW-1185">Reference proteome</keyword>
<dbReference type="PANTHER" id="PTHR36508">
    <property type="entry name" value="PROTEIN SLYX"/>
    <property type="match status" value="1"/>
</dbReference>
<dbReference type="RefSeq" id="WP_338054450.1">
    <property type="nucleotide sequence ID" value="NZ_SGWV01000009.1"/>
</dbReference>
<evidence type="ECO:0000256" key="1">
    <source>
        <dbReference type="SAM" id="MobiDB-lite"/>
    </source>
</evidence>
<reference evidence="2 3" key="1">
    <citation type="submission" date="2019-02" db="EMBL/GenBank/DDBJ databases">
        <title>Genomic Encyclopedia of Type Strains, Phase IV (KMG-IV): sequencing the most valuable type-strain genomes for metagenomic binning, comparative biology and taxonomic classification.</title>
        <authorList>
            <person name="Goeker M."/>
        </authorList>
    </citation>
    <scope>NUCLEOTIDE SEQUENCE [LARGE SCALE GENOMIC DNA]</scope>
    <source>
        <strain evidence="2 3">DSM 10617</strain>
    </source>
</reference>
<dbReference type="InterPro" id="IPR007236">
    <property type="entry name" value="SlyX"/>
</dbReference>
<dbReference type="EMBL" id="SGWV01000009">
    <property type="protein sequence ID" value="RZS55015.1"/>
    <property type="molecule type" value="Genomic_DNA"/>
</dbReference>
<dbReference type="Gene3D" id="1.20.5.300">
    <property type="match status" value="1"/>
</dbReference>
<organism evidence="2 3">
    <name type="scientific">Sphaerotilus mobilis</name>
    <dbReference type="NCBI Taxonomy" id="47994"/>
    <lineage>
        <taxon>Bacteria</taxon>
        <taxon>Pseudomonadati</taxon>
        <taxon>Pseudomonadota</taxon>
        <taxon>Betaproteobacteria</taxon>
        <taxon>Burkholderiales</taxon>
        <taxon>Sphaerotilaceae</taxon>
        <taxon>Sphaerotilus</taxon>
    </lineage>
</organism>
<gene>
    <name evidence="2" type="ORF">EV685_2501</name>
</gene>
<comment type="caution">
    <text evidence="2">The sequence shown here is derived from an EMBL/GenBank/DDBJ whole genome shotgun (WGS) entry which is preliminary data.</text>
</comment>
<evidence type="ECO:0000313" key="2">
    <source>
        <dbReference type="EMBL" id="RZS55015.1"/>
    </source>
</evidence>